<dbReference type="EMBL" id="CALNXI010001001">
    <property type="protein sequence ID" value="CAH3150937.1"/>
    <property type="molecule type" value="Genomic_DNA"/>
</dbReference>
<sequence length="400" mass="46040">MAVDQMYSLVKPNFISPIMFGANLVMYSIARSKMAVNIYGKLHPGGQYKTMRSWLDGLTMEIPTMPENDILTAIDNDQVLLKSKWPERLAEAKNDPLREMQLVQDCSANNEDVMLLRKENKKMIHDILYKVVREQTNSEGSWTDDIDMRVAEMQAKEGMRVCPVCNTSMPKTKRKCTNQECRVSLKSAEREANDTDILGTALVAAIRTYHHRVHETSLGFQIEEDKAFVYSNEEIWETHKKWTDVPSGHPANPIKMQTCDPVFLNPNSFDSIKEVLRRVDKPNAREWLSVTMDGSPYLVSRTVIDTVYLCCDCEAEVLKREQDEHRADEHRGRRVKFVQEFDWVLLRTGKLHLEMNMQSHSLAFTGMCSCVIWPKSWGSILKQLRSLSKNALIITKQCLF</sequence>
<dbReference type="Proteomes" id="UP001159427">
    <property type="component" value="Unassembled WGS sequence"/>
</dbReference>
<keyword evidence="2" id="KW-1185">Reference proteome</keyword>
<organism evidence="1 2">
    <name type="scientific">Porites evermanni</name>
    <dbReference type="NCBI Taxonomy" id="104178"/>
    <lineage>
        <taxon>Eukaryota</taxon>
        <taxon>Metazoa</taxon>
        <taxon>Cnidaria</taxon>
        <taxon>Anthozoa</taxon>
        <taxon>Hexacorallia</taxon>
        <taxon>Scleractinia</taxon>
        <taxon>Fungiina</taxon>
        <taxon>Poritidae</taxon>
        <taxon>Porites</taxon>
    </lineage>
</organism>
<reference evidence="1 2" key="1">
    <citation type="submission" date="2022-05" db="EMBL/GenBank/DDBJ databases">
        <authorList>
            <consortium name="Genoscope - CEA"/>
            <person name="William W."/>
        </authorList>
    </citation>
    <scope>NUCLEOTIDE SEQUENCE [LARGE SCALE GENOMIC DNA]</scope>
</reference>
<name>A0ABN8PXL2_9CNID</name>
<proteinExistence type="predicted"/>
<accession>A0ABN8PXL2</accession>
<protein>
    <submittedName>
        <fullName evidence="1">Uncharacterized protein</fullName>
    </submittedName>
</protein>
<evidence type="ECO:0000313" key="2">
    <source>
        <dbReference type="Proteomes" id="UP001159427"/>
    </source>
</evidence>
<comment type="caution">
    <text evidence="1">The sequence shown here is derived from an EMBL/GenBank/DDBJ whole genome shotgun (WGS) entry which is preliminary data.</text>
</comment>
<gene>
    <name evidence="1" type="ORF">PEVE_00000265</name>
</gene>
<evidence type="ECO:0000313" key="1">
    <source>
        <dbReference type="EMBL" id="CAH3150937.1"/>
    </source>
</evidence>